<evidence type="ECO:0000313" key="8">
    <source>
        <dbReference type="Proteomes" id="UP000054466"/>
    </source>
</evidence>
<dbReference type="PANTHER" id="PTHR10961:SF46">
    <property type="entry name" value="PEROXISOMAL SARCOSINE OXIDASE"/>
    <property type="match status" value="1"/>
</dbReference>
<gene>
    <name evidence="7" type="ORF">PV07_07702</name>
</gene>
<dbReference type="GeneID" id="27346896"/>
<sequence>MPQSRPQPSTILIVGGGALGVSTAISLLQRPKYSNTAIAIVDASPKFPNRSAASWDTSRILRADYAEKAYTKLVSQAWKYWNDVSSDAWGGAGRYHDAPLLLTSQPGVDGHVDGYLEESLANVKDLARSGDYDFSLNDIKELPNKEAIKGASGFPGTSGDFGYMNDKCGWVNAEAVVKYLYEKLEQVWRDRVEVKPASKVRQLLYEGHGSPLRCSGVEIEGGTHLYADLTILAAGAWTPSLIDFHGRAVATGQVLSYITLTEAEQQTLSPMPIYFNMSRGMFMVPAHNGELKWGRHGYGYQNPTSMHLEGKDVLVSVPRPDLPIPAEAETACKEFLLELFPHWKDKQVTKTRLCWYCDTPTGDFLIDYHPHYQDLFLVTGDSGHGFKVLPVIGDKVVDAIDGELDQELQRLWRWREAAPGPWSGTDDGTRGGRRGMILNDEIEAGT</sequence>
<evidence type="ECO:0000256" key="1">
    <source>
        <dbReference type="ARBA" id="ARBA00001974"/>
    </source>
</evidence>
<dbReference type="Gene3D" id="3.50.50.60">
    <property type="entry name" value="FAD/NAD(P)-binding domain"/>
    <property type="match status" value="1"/>
</dbReference>
<dbReference type="GO" id="GO:0050031">
    <property type="term" value="F:L-pipecolate oxidase activity"/>
    <property type="evidence" value="ECO:0007669"/>
    <property type="project" value="TreeGrafter"/>
</dbReference>
<dbReference type="GO" id="GO:0008115">
    <property type="term" value="F:sarcosine oxidase activity"/>
    <property type="evidence" value="ECO:0007669"/>
    <property type="project" value="TreeGrafter"/>
</dbReference>
<evidence type="ECO:0000259" key="6">
    <source>
        <dbReference type="Pfam" id="PF01266"/>
    </source>
</evidence>
<evidence type="ECO:0000256" key="2">
    <source>
        <dbReference type="ARBA" id="ARBA00010989"/>
    </source>
</evidence>
<dbReference type="InterPro" id="IPR006076">
    <property type="entry name" value="FAD-dep_OxRdtase"/>
</dbReference>
<keyword evidence="4" id="KW-0274">FAD</keyword>
<dbReference type="SUPFAM" id="SSF51905">
    <property type="entry name" value="FAD/NAD(P)-binding domain"/>
    <property type="match status" value="1"/>
</dbReference>
<name>A0A0D2CCH7_9EURO</name>
<dbReference type="PANTHER" id="PTHR10961">
    <property type="entry name" value="PEROXISOMAL SARCOSINE OXIDASE"/>
    <property type="match status" value="1"/>
</dbReference>
<dbReference type="STRING" id="569365.A0A0D2CCH7"/>
<dbReference type="AlphaFoldDB" id="A0A0D2CCH7"/>
<comment type="similarity">
    <text evidence="2">Belongs to the MSOX/MTOX family.</text>
</comment>
<keyword evidence="8" id="KW-1185">Reference proteome</keyword>
<evidence type="ECO:0000313" key="7">
    <source>
        <dbReference type="EMBL" id="KIW28010.1"/>
    </source>
</evidence>
<accession>A0A0D2CCH7</accession>
<organism evidence="7 8">
    <name type="scientific">Cladophialophora immunda</name>
    <dbReference type="NCBI Taxonomy" id="569365"/>
    <lineage>
        <taxon>Eukaryota</taxon>
        <taxon>Fungi</taxon>
        <taxon>Dikarya</taxon>
        <taxon>Ascomycota</taxon>
        <taxon>Pezizomycotina</taxon>
        <taxon>Eurotiomycetes</taxon>
        <taxon>Chaetothyriomycetidae</taxon>
        <taxon>Chaetothyriales</taxon>
        <taxon>Herpotrichiellaceae</taxon>
        <taxon>Cladophialophora</taxon>
    </lineage>
</organism>
<dbReference type="InterPro" id="IPR036188">
    <property type="entry name" value="FAD/NAD-bd_sf"/>
</dbReference>
<dbReference type="HOGENOM" id="CLU_007884_0_1_1"/>
<dbReference type="RefSeq" id="XP_016248226.1">
    <property type="nucleotide sequence ID" value="XM_016394807.1"/>
</dbReference>
<evidence type="ECO:0000256" key="4">
    <source>
        <dbReference type="ARBA" id="ARBA00022827"/>
    </source>
</evidence>
<dbReference type="Pfam" id="PF01266">
    <property type="entry name" value="DAO"/>
    <property type="match status" value="1"/>
</dbReference>
<dbReference type="GO" id="GO:0050660">
    <property type="term" value="F:flavin adenine dinucleotide binding"/>
    <property type="evidence" value="ECO:0007669"/>
    <property type="project" value="InterPro"/>
</dbReference>
<dbReference type="Gene3D" id="3.30.9.10">
    <property type="entry name" value="D-Amino Acid Oxidase, subunit A, domain 2"/>
    <property type="match status" value="1"/>
</dbReference>
<evidence type="ECO:0000256" key="5">
    <source>
        <dbReference type="ARBA" id="ARBA00023002"/>
    </source>
</evidence>
<dbReference type="GO" id="GO:0004657">
    <property type="term" value="F:proline dehydrogenase activity"/>
    <property type="evidence" value="ECO:0007669"/>
    <property type="project" value="TreeGrafter"/>
</dbReference>
<reference evidence="7 8" key="1">
    <citation type="submission" date="2015-01" db="EMBL/GenBank/DDBJ databases">
        <title>The Genome Sequence of Cladophialophora immunda CBS83496.</title>
        <authorList>
            <consortium name="The Broad Institute Genomics Platform"/>
            <person name="Cuomo C."/>
            <person name="de Hoog S."/>
            <person name="Gorbushina A."/>
            <person name="Stielow B."/>
            <person name="Teixiera M."/>
            <person name="Abouelleil A."/>
            <person name="Chapman S.B."/>
            <person name="Priest M."/>
            <person name="Young S.K."/>
            <person name="Wortman J."/>
            <person name="Nusbaum C."/>
            <person name="Birren B."/>
        </authorList>
    </citation>
    <scope>NUCLEOTIDE SEQUENCE [LARGE SCALE GENOMIC DNA]</scope>
    <source>
        <strain evidence="7 8">CBS 83496</strain>
    </source>
</reference>
<evidence type="ECO:0000256" key="3">
    <source>
        <dbReference type="ARBA" id="ARBA00022630"/>
    </source>
</evidence>
<keyword evidence="3" id="KW-0285">Flavoprotein</keyword>
<feature type="domain" description="FAD dependent oxidoreductase" evidence="6">
    <location>
        <begin position="11"/>
        <end position="398"/>
    </location>
</feature>
<comment type="cofactor">
    <cofactor evidence="1">
        <name>FAD</name>
        <dbReference type="ChEBI" id="CHEBI:57692"/>
    </cofactor>
</comment>
<keyword evidence="5" id="KW-0560">Oxidoreductase</keyword>
<dbReference type="InterPro" id="IPR045170">
    <property type="entry name" value="MTOX"/>
</dbReference>
<dbReference type="Proteomes" id="UP000054466">
    <property type="component" value="Unassembled WGS sequence"/>
</dbReference>
<proteinExistence type="inferred from homology"/>
<dbReference type="VEuPathDB" id="FungiDB:PV07_07702"/>
<protein>
    <recommendedName>
        <fullName evidence="6">FAD dependent oxidoreductase domain-containing protein</fullName>
    </recommendedName>
</protein>
<dbReference type="OrthoDB" id="2219495at2759"/>
<dbReference type="EMBL" id="KN847043">
    <property type="protein sequence ID" value="KIW28010.1"/>
    <property type="molecule type" value="Genomic_DNA"/>
</dbReference>